<feature type="region of interest" description="Disordered" evidence="2">
    <location>
        <begin position="615"/>
        <end position="656"/>
    </location>
</feature>
<evidence type="ECO:0000313" key="3">
    <source>
        <dbReference type="EMBL" id="AHJ86124.1"/>
    </source>
</evidence>
<feature type="compositionally biased region" description="Low complexity" evidence="2">
    <location>
        <begin position="59"/>
        <end position="70"/>
    </location>
</feature>
<feature type="region of interest" description="Disordered" evidence="2">
    <location>
        <begin position="1"/>
        <end position="174"/>
    </location>
</feature>
<evidence type="ECO:0000313" key="6">
    <source>
        <dbReference type="Proteomes" id="UP000100228"/>
    </source>
</evidence>
<dbReference type="Pfam" id="PF04637">
    <property type="entry name" value="Herpes_pp85"/>
    <property type="match status" value="1"/>
</dbReference>
<feature type="compositionally biased region" description="Low complexity" evidence="2">
    <location>
        <begin position="140"/>
        <end position="160"/>
    </location>
</feature>
<proteinExistence type="predicted"/>
<dbReference type="Proteomes" id="UP000100228">
    <property type="component" value="Segment"/>
</dbReference>
<feature type="compositionally biased region" description="Basic and acidic residues" evidence="2">
    <location>
        <begin position="635"/>
        <end position="656"/>
    </location>
</feature>
<name>A0A0A0PKA5_HCMV</name>
<dbReference type="EMBL" id="KP745677">
    <property type="protein sequence ID" value="AKI14942.1"/>
    <property type="molecule type" value="Genomic_DNA"/>
</dbReference>
<evidence type="ECO:0000256" key="1">
    <source>
        <dbReference type="ARBA" id="ARBA00004340"/>
    </source>
</evidence>
<feature type="compositionally biased region" description="Pro residues" evidence="2">
    <location>
        <begin position="625"/>
        <end position="634"/>
    </location>
</feature>
<organism evidence="3 8">
    <name type="scientific">Human cytomegalovirus</name>
    <name type="common">HHV-5</name>
    <name type="synonym">Human herpesvirus 5</name>
    <dbReference type="NCBI Taxonomy" id="10359"/>
    <lineage>
        <taxon>Viruses</taxon>
        <taxon>Duplodnaviria</taxon>
        <taxon>Heunggongvirae</taxon>
        <taxon>Peploviricota</taxon>
        <taxon>Herviviricetes</taxon>
        <taxon>Herpesvirales</taxon>
        <taxon>Orthoherpesviridae</taxon>
        <taxon>Betaherpesvirinae</taxon>
        <taxon>Cytomegalovirus</taxon>
        <taxon>Cytomegalovirus humanbeta5</taxon>
    </lineage>
</organism>
<accession>A0A0A0PKA5</accession>
<dbReference type="Proteomes" id="UP000120041">
    <property type="component" value="Segment"/>
</dbReference>
<dbReference type="GO" id="GO:0043657">
    <property type="term" value="C:host cell"/>
    <property type="evidence" value="ECO:0007669"/>
    <property type="project" value="UniProtKB-SubCell"/>
</dbReference>
<dbReference type="SUPFAM" id="SSF47473">
    <property type="entry name" value="EF-hand"/>
    <property type="match status" value="1"/>
</dbReference>
<dbReference type="InterPro" id="IPR006731">
    <property type="entry name" value="Herpes_pp85"/>
</dbReference>
<comment type="subcellular location">
    <subcellularLocation>
        <location evidence="1">Host cell</location>
    </subcellularLocation>
</comment>
<evidence type="ECO:0000313" key="5">
    <source>
        <dbReference type="EMBL" id="AKI14942.1"/>
    </source>
</evidence>
<organismHost>
    <name type="scientific">Homo sapiens</name>
    <name type="common">Human</name>
    <dbReference type="NCBI Taxonomy" id="9606"/>
</organismHost>
<feature type="compositionally biased region" description="Low complexity" evidence="2">
    <location>
        <begin position="112"/>
        <end position="123"/>
    </location>
</feature>
<evidence type="ECO:0000313" key="8">
    <source>
        <dbReference type="Proteomes" id="UP000169234"/>
    </source>
</evidence>
<sequence length="656" mass="73614">MSSRRRSSSRRSGEPSTVIYIPSSNEDTPADEEAEDSVFTSTRARSATEDLDRMEAGLSPYSVSSDAPSSFELVRETGGTGAAKKPSEKKRSSSRRQPQIAAGAPRGSPATPKVGKSPKVSRPPSVPSLPENGAGGGGDDNSSSGGSSSRTTSNSSRSTSPVAPGEPSAAEGDEFSFCDSDIEDFERECYRVSVADNLGFEPSVVAPQHVEYLKFVLQDFDVQHLRRLNECIPMPAFALTSLVDPVLNNVAPGERDLTRRIITHAVIINYYYVAQKKARHMMEAIRTTVRGDTVRRVAAQVNNQSRSGRAAALALHFLTSRKGVTDGQYVTSLRRLDEELRHRGTPESPRLTEVYQTLRDYNVLFYTAHYTSRGALYLYRQNLQRLNENHRGMLRLLSVEEICEEHTLNDLAFLVGVELMITHFQRTIRVLRCYLQHQLQSISELCYLIYVQLPSLREDYAQLSDVLYWAVSQNYDYALYASTPALFDFLRVVRQQDAFICTDYVYCALRLLACPDRPIIGDTGGSSSSQRLVGEFMVRDPLLRDPRATHLRQKLITRDICVARLQAQPSSRHIPVEHTGVSSVTLLKIFSQVPPDEREEDTLREMALKAFMEANGNHPEQICRSPPPPLPPRDYPQRDDRDRHRRDRRDSGEYCC</sequence>
<reference evidence="6 7" key="2">
    <citation type="journal article" date="2015" name="J. Virol.">
        <title>High-throughput analysis of human cytomegalovirus genome diversity highlights the widespread occurrence of gene-disrupting mutations and pervasive recombination.</title>
        <authorList>
            <person name="Sijmons S."/>
            <person name="Thys K."/>
            <person name="Mbong Ngwese M."/>
            <person name="Van Damme E."/>
            <person name="Dvorak J."/>
            <person name="Van Loock M."/>
            <person name="Li G."/>
            <person name="Tachezy R."/>
            <person name="Busson L."/>
            <person name="Aerssens J."/>
            <person name="Van Ranst M."/>
            <person name="Maes P."/>
        </authorList>
    </citation>
    <scope>NUCLEOTIDE SEQUENCE [LARGE SCALE GENOMIC DNA]</scope>
    <source>
        <strain evidence="5">BE/1/2010</strain>
        <strain evidence="4">BE/2/2013</strain>
    </source>
</reference>
<dbReference type="EMBL" id="KP745656">
    <property type="protein sequence ID" value="AKI11437.1"/>
    <property type="molecule type" value="Genomic_DNA"/>
</dbReference>
<gene>
    <name evidence="3" type="primary">UL25</name>
</gene>
<dbReference type="Proteomes" id="UP000169234">
    <property type="component" value="Genome"/>
</dbReference>
<evidence type="ECO:0000313" key="7">
    <source>
        <dbReference type="Proteomes" id="UP000120041"/>
    </source>
</evidence>
<dbReference type="EMBL" id="KJ361971">
    <property type="protein sequence ID" value="AHJ86124.1"/>
    <property type="molecule type" value="Genomic_DNA"/>
</dbReference>
<evidence type="ECO:0000256" key="2">
    <source>
        <dbReference type="SAM" id="MobiDB-lite"/>
    </source>
</evidence>
<reference evidence="3 8" key="1">
    <citation type="submission" date="2014-01" db="EMBL/GenBank/DDBJ databases">
        <title>Diversity of human cytomegalovirus.</title>
        <authorList>
            <person name="Wilkie G.S."/>
            <person name="Zavattoni M."/>
            <person name="Davison A.J."/>
        </authorList>
    </citation>
    <scope>NUCLEOTIDE SEQUENCE [LARGE SCALE GENOMIC DNA]</scope>
    <source>
        <strain evidence="3">UKNEQAS1</strain>
    </source>
</reference>
<dbReference type="InterPro" id="IPR011992">
    <property type="entry name" value="EF-hand-dom_pair"/>
</dbReference>
<protein>
    <submittedName>
        <fullName evidence="3">Tegument protein UL25</fullName>
    </submittedName>
</protein>
<feature type="compositionally biased region" description="Basic and acidic residues" evidence="2">
    <location>
        <begin position="46"/>
        <end position="55"/>
    </location>
</feature>
<evidence type="ECO:0000313" key="4">
    <source>
        <dbReference type="EMBL" id="AKI11437.1"/>
    </source>
</evidence>